<dbReference type="Proteomes" id="UP000594118">
    <property type="component" value="Chromosome"/>
</dbReference>
<keyword evidence="2" id="KW-1185">Reference proteome</keyword>
<dbReference type="EMBL" id="CP045201">
    <property type="protein sequence ID" value="QOL81471.1"/>
    <property type="molecule type" value="Genomic_DNA"/>
</dbReference>
<organism evidence="1 2">
    <name type="scientific">Pseudooceanicola spongiae</name>
    <dbReference type="NCBI Taxonomy" id="2613965"/>
    <lineage>
        <taxon>Bacteria</taxon>
        <taxon>Pseudomonadati</taxon>
        <taxon>Pseudomonadota</taxon>
        <taxon>Alphaproteobacteria</taxon>
        <taxon>Rhodobacterales</taxon>
        <taxon>Paracoccaceae</taxon>
        <taxon>Pseudooceanicola</taxon>
    </lineage>
</organism>
<evidence type="ECO:0000313" key="2">
    <source>
        <dbReference type="Proteomes" id="UP000594118"/>
    </source>
</evidence>
<protein>
    <submittedName>
        <fullName evidence="1">Uncharacterized protein</fullName>
    </submittedName>
</protein>
<dbReference type="RefSeq" id="WP_193079390.1">
    <property type="nucleotide sequence ID" value="NZ_CP045201.1"/>
</dbReference>
<name>A0A7L9WM59_9RHOB</name>
<evidence type="ECO:0000313" key="1">
    <source>
        <dbReference type="EMBL" id="QOL81471.1"/>
    </source>
</evidence>
<reference evidence="1 2" key="1">
    <citation type="submission" date="2019-10" db="EMBL/GenBank/DDBJ databases">
        <title>Pseudopuniceibacterium sp. HQ09 islated from Antarctica.</title>
        <authorList>
            <person name="Liao L."/>
            <person name="Su S."/>
            <person name="Chen B."/>
            <person name="Yu Y."/>
        </authorList>
    </citation>
    <scope>NUCLEOTIDE SEQUENCE [LARGE SCALE GENOMIC DNA]</scope>
    <source>
        <strain evidence="1 2">HQ09</strain>
    </source>
</reference>
<sequence>MARNVWHRLREEHAVTVTRRLPVRFDLSVSAELAVQGPVSLTRVAHQVRQDMWRALQGLRGFSPAVRVEAGEGALRITAGGRMEGAQASAAAAHQLGVLLDSPAHHARWLRHAALTPSAEERAS</sequence>
<accession>A0A7L9WM59</accession>
<dbReference type="KEGG" id="pshq:F3W81_11935"/>
<proteinExistence type="predicted"/>
<gene>
    <name evidence="1" type="ORF">F3W81_11935</name>
</gene>
<dbReference type="AlphaFoldDB" id="A0A7L9WM59"/>